<dbReference type="Gene3D" id="2.60.40.10">
    <property type="entry name" value="Immunoglobulins"/>
    <property type="match status" value="2"/>
</dbReference>
<dbReference type="Pfam" id="PF07686">
    <property type="entry name" value="V-set"/>
    <property type="match status" value="1"/>
</dbReference>
<keyword evidence="1" id="KW-0472">Membrane</keyword>
<feature type="domain" description="Ig-like" evidence="2">
    <location>
        <begin position="156"/>
        <end position="243"/>
    </location>
</feature>
<dbReference type="SUPFAM" id="SSF48726">
    <property type="entry name" value="Immunoglobulin"/>
    <property type="match status" value="2"/>
</dbReference>
<keyword evidence="1" id="KW-0812">Transmembrane</keyword>
<dbReference type="AlphaFoldDB" id="A0A0A1XLI8"/>
<dbReference type="FunFam" id="2.60.40.10:FF:000129">
    <property type="entry name" value="CLUMA_CG018772, isoform A"/>
    <property type="match status" value="1"/>
</dbReference>
<dbReference type="PANTHER" id="PTHR23279">
    <property type="entry name" value="DEFECTIVE PROBOSCIS EXTENSION RESPONSE DPR -RELATED"/>
    <property type="match status" value="1"/>
</dbReference>
<dbReference type="InterPro" id="IPR007110">
    <property type="entry name" value="Ig-like_dom"/>
</dbReference>
<keyword evidence="3" id="KW-0675">Receptor</keyword>
<dbReference type="GO" id="GO:0050808">
    <property type="term" value="P:synapse organization"/>
    <property type="evidence" value="ECO:0007669"/>
    <property type="project" value="TreeGrafter"/>
</dbReference>
<dbReference type="PANTHER" id="PTHR23279:SF6">
    <property type="entry name" value="DEFECTIVE PROBOSCIS EXTENSION RESPONSE 7, ISOFORM F"/>
    <property type="match status" value="1"/>
</dbReference>
<dbReference type="InterPro" id="IPR036179">
    <property type="entry name" value="Ig-like_dom_sf"/>
</dbReference>
<dbReference type="InterPro" id="IPR003598">
    <property type="entry name" value="Ig_sub2"/>
</dbReference>
<dbReference type="SMART" id="SM00409">
    <property type="entry name" value="IG"/>
    <property type="match status" value="2"/>
</dbReference>
<protein>
    <submittedName>
        <fullName evidence="3">Netrin receptor DCC</fullName>
    </submittedName>
</protein>
<evidence type="ECO:0000313" key="3">
    <source>
        <dbReference type="EMBL" id="JAD11841.1"/>
    </source>
</evidence>
<gene>
    <name evidence="3" type="primary">Dcc</name>
    <name evidence="3" type="ORF">g.40255</name>
</gene>
<name>A0A0A1XLI8_ZEUCU</name>
<dbReference type="InterPro" id="IPR013106">
    <property type="entry name" value="Ig_V-set"/>
</dbReference>
<dbReference type="InterPro" id="IPR013151">
    <property type="entry name" value="Immunoglobulin_dom"/>
</dbReference>
<dbReference type="OrthoDB" id="6377396at2759"/>
<dbReference type="InterPro" id="IPR003599">
    <property type="entry name" value="Ig_sub"/>
</dbReference>
<sequence length="316" mass="35425">MLSAIVNNIRLQPFLYLILHFYLNHIHSTSQSNLNDFIAMERPYFDDISPRNVSTVADEPAILKCRVKNKGNRTVSWMRKRDLHILTTNIYTYTGDQRFSVLHPPGSDDWDLKIDYAQQRDSGIYECQVNTEPKINLAVSLEVNAEADIRDKITEPQYYDAKAARAKILGSTEIHVKRDSTIALACSVNIHASSVAWYHGVSVVDFDSQRGGISLETEKTDVGTTSRLMLTRASLRDSGNYTCVPTGAIPASVRVHVLTGEQPAAMQTSTSNVVLQNSAYLTFATLCIITIVSWYQYSIISQTTSNYANCNTCQRR</sequence>
<keyword evidence="1" id="KW-1133">Transmembrane helix</keyword>
<organism evidence="3">
    <name type="scientific">Zeugodacus cucurbitae</name>
    <name type="common">Melon fruit fly</name>
    <name type="synonym">Bactrocera cucurbitae</name>
    <dbReference type="NCBI Taxonomy" id="28588"/>
    <lineage>
        <taxon>Eukaryota</taxon>
        <taxon>Metazoa</taxon>
        <taxon>Ecdysozoa</taxon>
        <taxon>Arthropoda</taxon>
        <taxon>Hexapoda</taxon>
        <taxon>Insecta</taxon>
        <taxon>Pterygota</taxon>
        <taxon>Neoptera</taxon>
        <taxon>Endopterygota</taxon>
        <taxon>Diptera</taxon>
        <taxon>Brachycera</taxon>
        <taxon>Muscomorpha</taxon>
        <taxon>Tephritoidea</taxon>
        <taxon>Tephritidae</taxon>
        <taxon>Zeugodacus</taxon>
        <taxon>Zeugodacus</taxon>
    </lineage>
</organism>
<dbReference type="PROSITE" id="PS50835">
    <property type="entry name" value="IG_LIKE"/>
    <property type="match status" value="2"/>
</dbReference>
<evidence type="ECO:0000259" key="2">
    <source>
        <dbReference type="PROSITE" id="PS50835"/>
    </source>
</evidence>
<dbReference type="EMBL" id="GBXI01002451">
    <property type="protein sequence ID" value="JAD11841.1"/>
    <property type="molecule type" value="Transcribed_RNA"/>
</dbReference>
<dbReference type="InterPro" id="IPR013783">
    <property type="entry name" value="Ig-like_fold"/>
</dbReference>
<accession>A0A0A1XLI8</accession>
<proteinExistence type="predicted"/>
<evidence type="ECO:0000256" key="1">
    <source>
        <dbReference type="SAM" id="Phobius"/>
    </source>
</evidence>
<dbReference type="Pfam" id="PF00047">
    <property type="entry name" value="ig"/>
    <property type="match status" value="1"/>
</dbReference>
<dbReference type="GO" id="GO:0032589">
    <property type="term" value="C:neuron projection membrane"/>
    <property type="evidence" value="ECO:0007669"/>
    <property type="project" value="TreeGrafter"/>
</dbReference>
<feature type="domain" description="Ig-like" evidence="2">
    <location>
        <begin position="43"/>
        <end position="140"/>
    </location>
</feature>
<dbReference type="FunFam" id="2.60.40.10:FF:001705">
    <property type="entry name" value="Uncharacterized protein, isoform B"/>
    <property type="match status" value="1"/>
</dbReference>
<dbReference type="SMART" id="SM00408">
    <property type="entry name" value="IGc2"/>
    <property type="match status" value="2"/>
</dbReference>
<reference evidence="3" key="1">
    <citation type="submission" date="2014-11" db="EMBL/GenBank/DDBJ databases">
        <authorList>
            <person name="Geib S."/>
        </authorList>
    </citation>
    <scope>NUCLEOTIDE SEQUENCE</scope>
</reference>
<feature type="transmembrane region" description="Helical" evidence="1">
    <location>
        <begin position="279"/>
        <end position="297"/>
    </location>
</feature>
<reference evidence="3" key="2">
    <citation type="journal article" date="2015" name="Gigascience">
        <title>Reconstructing a comprehensive transcriptome assembly of a white-pupal translocated strain of the pest fruit fly Bactrocera cucurbitae.</title>
        <authorList>
            <person name="Sim S.B."/>
            <person name="Calla B."/>
            <person name="Hall B."/>
            <person name="DeRego T."/>
            <person name="Geib S.M."/>
        </authorList>
    </citation>
    <scope>NUCLEOTIDE SEQUENCE</scope>
</reference>
<dbReference type="InterPro" id="IPR037448">
    <property type="entry name" value="Zig-8"/>
</dbReference>